<comment type="similarity">
    <text evidence="4">Belongs to the class I-like SAM-binding methyltransferase superfamily. Cation-dependent O-methyltransferase family.</text>
</comment>
<evidence type="ECO:0000256" key="4">
    <source>
        <dbReference type="ARBA" id="ARBA00023453"/>
    </source>
</evidence>
<keyword evidence="5" id="KW-1185">Reference proteome</keyword>
<dbReference type="Pfam" id="PF01596">
    <property type="entry name" value="Methyltransf_3"/>
    <property type="match status" value="1"/>
</dbReference>
<evidence type="ECO:0000256" key="2">
    <source>
        <dbReference type="ARBA" id="ARBA00022679"/>
    </source>
</evidence>
<organism evidence="5 6">
    <name type="scientific">Mesorhabditis belari</name>
    <dbReference type="NCBI Taxonomy" id="2138241"/>
    <lineage>
        <taxon>Eukaryota</taxon>
        <taxon>Metazoa</taxon>
        <taxon>Ecdysozoa</taxon>
        <taxon>Nematoda</taxon>
        <taxon>Chromadorea</taxon>
        <taxon>Rhabditida</taxon>
        <taxon>Rhabditina</taxon>
        <taxon>Rhabditomorpha</taxon>
        <taxon>Rhabditoidea</taxon>
        <taxon>Rhabditidae</taxon>
        <taxon>Mesorhabditinae</taxon>
        <taxon>Mesorhabditis</taxon>
    </lineage>
</organism>
<dbReference type="PANTHER" id="PTHR10509:SF93">
    <property type="entry name" value="CATECHOL O-METHYLTRANSFERASE DOMAIN-CONTAINING PROTEIN 1"/>
    <property type="match status" value="1"/>
</dbReference>
<keyword evidence="2" id="KW-0808">Transferase</keyword>
<keyword evidence="3" id="KW-0949">S-adenosyl-L-methionine</keyword>
<evidence type="ECO:0000256" key="1">
    <source>
        <dbReference type="ARBA" id="ARBA00022603"/>
    </source>
</evidence>
<dbReference type="GO" id="GO:0008171">
    <property type="term" value="F:O-methyltransferase activity"/>
    <property type="evidence" value="ECO:0007669"/>
    <property type="project" value="InterPro"/>
</dbReference>
<dbReference type="PROSITE" id="PS51682">
    <property type="entry name" value="SAM_OMT_I"/>
    <property type="match status" value="1"/>
</dbReference>
<dbReference type="InterPro" id="IPR002935">
    <property type="entry name" value="SAM_O-MeTrfase"/>
</dbReference>
<reference evidence="6" key="1">
    <citation type="submission" date="2024-02" db="UniProtKB">
        <authorList>
            <consortium name="WormBaseParasite"/>
        </authorList>
    </citation>
    <scope>IDENTIFICATION</scope>
</reference>
<dbReference type="GO" id="GO:0032259">
    <property type="term" value="P:methylation"/>
    <property type="evidence" value="ECO:0007669"/>
    <property type="project" value="UniProtKB-KW"/>
</dbReference>
<dbReference type="Proteomes" id="UP000887575">
    <property type="component" value="Unassembled WGS sequence"/>
</dbReference>
<keyword evidence="1" id="KW-0489">Methyltransferase</keyword>
<sequence length="225" mass="24913">MTTVSKSYECHEDPVIDYCTKLTIKMSPLQEELQKETLEKHERRGMLGGPEVFVIGQSFLNLIHGKNVLDIGTFTGASALAWALAIPEDGKVISMDVDHSALDQIGRSIIEKCSKAAHKIDFRLGSAIETLDKLIAEGKSGQFDLAFIDADKVNYTNYYEKSMELLRSGGVILVDNALWDGAVVKTEKDEATKAIDECNRRIFADERSNSFLINVGDGLHVAFKK</sequence>
<dbReference type="WBParaSite" id="MBELARI_LOCUS14200">
    <property type="protein sequence ID" value="MBELARI_LOCUS14200"/>
    <property type="gene ID" value="MBELARI_LOCUS14200"/>
</dbReference>
<name>A0AAF3EJK2_9BILA</name>
<dbReference type="CDD" id="cd02440">
    <property type="entry name" value="AdoMet_MTases"/>
    <property type="match status" value="1"/>
</dbReference>
<dbReference type="GO" id="GO:0008757">
    <property type="term" value="F:S-adenosylmethionine-dependent methyltransferase activity"/>
    <property type="evidence" value="ECO:0007669"/>
    <property type="project" value="TreeGrafter"/>
</dbReference>
<dbReference type="InterPro" id="IPR050362">
    <property type="entry name" value="Cation-dep_OMT"/>
</dbReference>
<dbReference type="PANTHER" id="PTHR10509">
    <property type="entry name" value="O-METHYLTRANSFERASE-RELATED"/>
    <property type="match status" value="1"/>
</dbReference>
<dbReference type="Gene3D" id="3.40.50.150">
    <property type="entry name" value="Vaccinia Virus protein VP39"/>
    <property type="match status" value="1"/>
</dbReference>
<dbReference type="SUPFAM" id="SSF53335">
    <property type="entry name" value="S-adenosyl-L-methionine-dependent methyltransferases"/>
    <property type="match status" value="1"/>
</dbReference>
<evidence type="ECO:0000256" key="3">
    <source>
        <dbReference type="ARBA" id="ARBA00022691"/>
    </source>
</evidence>
<accession>A0AAF3EJK2</accession>
<protein>
    <submittedName>
        <fullName evidence="6">O-methyltransferase</fullName>
    </submittedName>
</protein>
<dbReference type="AlphaFoldDB" id="A0AAF3EJK2"/>
<evidence type="ECO:0000313" key="6">
    <source>
        <dbReference type="WBParaSite" id="MBELARI_LOCUS14200"/>
    </source>
</evidence>
<evidence type="ECO:0000313" key="5">
    <source>
        <dbReference type="Proteomes" id="UP000887575"/>
    </source>
</evidence>
<dbReference type="InterPro" id="IPR029063">
    <property type="entry name" value="SAM-dependent_MTases_sf"/>
</dbReference>
<proteinExistence type="inferred from homology"/>